<dbReference type="EMBL" id="JAESWB010000025">
    <property type="protein sequence ID" value="MBL4951413.1"/>
    <property type="molecule type" value="Genomic_DNA"/>
</dbReference>
<dbReference type="InterPro" id="IPR038375">
    <property type="entry name" value="NDUFAF7_sf"/>
</dbReference>
<evidence type="ECO:0000256" key="1">
    <source>
        <dbReference type="ARBA" id="ARBA00022603"/>
    </source>
</evidence>
<dbReference type="Pfam" id="PF02636">
    <property type="entry name" value="Methyltransf_28"/>
    <property type="match status" value="1"/>
</dbReference>
<evidence type="ECO:0000313" key="4">
    <source>
        <dbReference type="Proteomes" id="UP000623967"/>
    </source>
</evidence>
<keyword evidence="2" id="KW-0808">Transferase</keyword>
<comment type="caution">
    <text evidence="3">The sequence shown here is derived from an EMBL/GenBank/DDBJ whole genome shotgun (WGS) entry which is preliminary data.</text>
</comment>
<dbReference type="Gene3D" id="3.40.50.12710">
    <property type="match status" value="1"/>
</dbReference>
<dbReference type="GO" id="GO:0032259">
    <property type="term" value="P:methylation"/>
    <property type="evidence" value="ECO:0007669"/>
    <property type="project" value="UniProtKB-KW"/>
</dbReference>
<proteinExistence type="predicted"/>
<dbReference type="PANTHER" id="PTHR12049:SF7">
    <property type="entry name" value="PROTEIN ARGININE METHYLTRANSFERASE NDUFAF7, MITOCHONDRIAL"/>
    <property type="match status" value="1"/>
</dbReference>
<sequence length="362" mass="41861">MIPYLEKLILDSPGHLITYADFMSAALYHPEYGYYMKAKQKIGRQGDFITTSNISDVYGRLMAKWFAALCKKTKIPYYFCEIGAGNGRFAHAFLQEWTATIKTPIQYIIIETSPYHRMLQKELLEPFPFVSQYERLADLNSMEGMIFSNELFDALPVHVIEKENAQLFEIMIGMKADQLIEHKVPLTNQEIISFLQENQIDLLERQRLEIPLAMNDMLQQIASALIRGIVVTADYGYTREEWMDPRRARGSLRGFYQHQLIDNVLLHPGEMDITSHIHIDHLIQKGNDLNLQFVTKLRQDEFLLKAGILKELEDHYDPNPFSEVSRRNRAIRSLIMPGGISSYFQIVIQQKGLNHMSDAILS</sequence>
<dbReference type="Proteomes" id="UP000623967">
    <property type="component" value="Unassembled WGS sequence"/>
</dbReference>
<name>A0ABS1TJC1_9BACI</name>
<evidence type="ECO:0000313" key="3">
    <source>
        <dbReference type="EMBL" id="MBL4951413.1"/>
    </source>
</evidence>
<keyword evidence="1 3" id="KW-0489">Methyltransferase</keyword>
<reference evidence="3 4" key="1">
    <citation type="submission" date="2021-01" db="EMBL/GenBank/DDBJ databases">
        <title>Genome public.</title>
        <authorList>
            <person name="Liu C."/>
            <person name="Sun Q."/>
        </authorList>
    </citation>
    <scope>NUCLEOTIDE SEQUENCE [LARGE SCALE GENOMIC DNA]</scope>
    <source>
        <strain evidence="3 4">YIM B02564</strain>
    </source>
</reference>
<accession>A0ABS1TJC1</accession>
<dbReference type="InterPro" id="IPR029063">
    <property type="entry name" value="SAM-dependent_MTases_sf"/>
</dbReference>
<gene>
    <name evidence="3" type="ORF">JK635_04050</name>
</gene>
<dbReference type="PANTHER" id="PTHR12049">
    <property type="entry name" value="PROTEIN ARGININE METHYLTRANSFERASE NDUFAF7, MITOCHONDRIAL"/>
    <property type="match status" value="1"/>
</dbReference>
<evidence type="ECO:0000256" key="2">
    <source>
        <dbReference type="ARBA" id="ARBA00022679"/>
    </source>
</evidence>
<dbReference type="GO" id="GO:0008168">
    <property type="term" value="F:methyltransferase activity"/>
    <property type="evidence" value="ECO:0007669"/>
    <property type="project" value="UniProtKB-KW"/>
</dbReference>
<protein>
    <submittedName>
        <fullName evidence="3">SAM-dependent methyltransferase</fullName>
    </submittedName>
</protein>
<dbReference type="SUPFAM" id="SSF53335">
    <property type="entry name" value="S-adenosyl-L-methionine-dependent methyltransferases"/>
    <property type="match status" value="1"/>
</dbReference>
<dbReference type="InterPro" id="IPR003788">
    <property type="entry name" value="NDUFAF7"/>
</dbReference>
<organism evidence="3 4">
    <name type="scientific">Neobacillus paridis</name>
    <dbReference type="NCBI Taxonomy" id="2803862"/>
    <lineage>
        <taxon>Bacteria</taxon>
        <taxon>Bacillati</taxon>
        <taxon>Bacillota</taxon>
        <taxon>Bacilli</taxon>
        <taxon>Bacillales</taxon>
        <taxon>Bacillaceae</taxon>
        <taxon>Neobacillus</taxon>
    </lineage>
</organism>
<dbReference type="RefSeq" id="WP_202652599.1">
    <property type="nucleotide sequence ID" value="NZ_JAESWB010000025.1"/>
</dbReference>
<keyword evidence="4" id="KW-1185">Reference proteome</keyword>